<feature type="compositionally biased region" description="Basic and acidic residues" evidence="1">
    <location>
        <begin position="17"/>
        <end position="27"/>
    </location>
</feature>
<dbReference type="Proteomes" id="UP000467327">
    <property type="component" value="Chromosome"/>
</dbReference>
<protein>
    <recommendedName>
        <fullName evidence="4">Scaffolding protein</fullName>
    </recommendedName>
</protein>
<accession>A0AAD1HR32</accession>
<evidence type="ECO:0008006" key="4">
    <source>
        <dbReference type="Google" id="ProtNLM"/>
    </source>
</evidence>
<feature type="region of interest" description="Disordered" evidence="1">
    <location>
        <begin position="1"/>
        <end position="27"/>
    </location>
</feature>
<dbReference type="AlphaFoldDB" id="A0AAD1HR32"/>
<proteinExistence type="predicted"/>
<evidence type="ECO:0000256" key="1">
    <source>
        <dbReference type="SAM" id="MobiDB-lite"/>
    </source>
</evidence>
<dbReference type="KEGG" id="maic:MAIC_42940"/>
<dbReference type="EMBL" id="AP022561">
    <property type="protein sequence ID" value="BBX09491.1"/>
    <property type="molecule type" value="Genomic_DNA"/>
</dbReference>
<feature type="compositionally biased region" description="Low complexity" evidence="1">
    <location>
        <begin position="1"/>
        <end position="16"/>
    </location>
</feature>
<evidence type="ECO:0000313" key="2">
    <source>
        <dbReference type="EMBL" id="BBX09491.1"/>
    </source>
</evidence>
<evidence type="ECO:0000313" key="3">
    <source>
        <dbReference type="Proteomes" id="UP000467327"/>
    </source>
</evidence>
<name>A0AAD1HR32_9MYCO</name>
<keyword evidence="3" id="KW-1185">Reference proteome</keyword>
<gene>
    <name evidence="2" type="ORF">MAIC_42940</name>
</gene>
<sequence length="169" mass="17878">MSEAAAETPAGTPAPEATDKPLEPTPKVYDEAYVKELRQEAAKHRTDKNAAVEAAVKAANEAHAAELAARDVAYTELQNELGNAWIELEKLQTALSLKVPSDKVLAFTSILKGEDKDSITESAKSAFELAGGFKTTSPAFDPSQGKGGKPPLALNGDGILNAMMELINK</sequence>
<organism evidence="2 3">
    <name type="scientific">Mycolicibacterium aichiense</name>
    <dbReference type="NCBI Taxonomy" id="1799"/>
    <lineage>
        <taxon>Bacteria</taxon>
        <taxon>Bacillati</taxon>
        <taxon>Actinomycetota</taxon>
        <taxon>Actinomycetes</taxon>
        <taxon>Mycobacteriales</taxon>
        <taxon>Mycobacteriaceae</taxon>
        <taxon>Mycolicibacterium</taxon>
    </lineage>
</organism>
<dbReference type="RefSeq" id="WP_115321743.1">
    <property type="nucleotide sequence ID" value="NZ_AP022561.1"/>
</dbReference>
<reference evidence="2 3" key="1">
    <citation type="journal article" date="2019" name="Emerg. Microbes Infect.">
        <title>Comprehensive subspecies identification of 175 nontuberculous mycobacteria species based on 7547 genomic profiles.</title>
        <authorList>
            <person name="Matsumoto Y."/>
            <person name="Kinjo T."/>
            <person name="Motooka D."/>
            <person name="Nabeya D."/>
            <person name="Jung N."/>
            <person name="Uechi K."/>
            <person name="Horii T."/>
            <person name="Iida T."/>
            <person name="Fujita J."/>
            <person name="Nakamura S."/>
        </authorList>
    </citation>
    <scope>NUCLEOTIDE SEQUENCE [LARGE SCALE GENOMIC DNA]</scope>
    <source>
        <strain evidence="2 3">JCM 6376</strain>
    </source>
</reference>